<dbReference type="GeneID" id="93687387"/>
<keyword evidence="3" id="KW-1185">Reference proteome</keyword>
<dbReference type="PANTHER" id="PTHR16128">
    <property type="entry name" value="FAD/NAD(P)-BINDING OXIDOREDUCTASE FAMILY PROTEIN"/>
    <property type="match status" value="1"/>
</dbReference>
<dbReference type="Gene3D" id="3.50.50.60">
    <property type="entry name" value="FAD/NAD(P)-binding domain"/>
    <property type="match status" value="1"/>
</dbReference>
<dbReference type="SUPFAM" id="SSF51905">
    <property type="entry name" value="FAD/NAD(P)-binding domain"/>
    <property type="match status" value="1"/>
</dbReference>
<protein>
    <submittedName>
        <fullName evidence="2">NAD/FAD-dependent oxidoreductase</fullName>
    </submittedName>
</protein>
<organism evidence="2 3">
    <name type="scientific">Qipengyuania citrea</name>
    <dbReference type="NCBI Taxonomy" id="225971"/>
    <lineage>
        <taxon>Bacteria</taxon>
        <taxon>Pseudomonadati</taxon>
        <taxon>Pseudomonadota</taxon>
        <taxon>Alphaproteobacteria</taxon>
        <taxon>Sphingomonadales</taxon>
        <taxon>Erythrobacteraceae</taxon>
        <taxon>Qipengyuania</taxon>
    </lineage>
</organism>
<evidence type="ECO:0000259" key="1">
    <source>
        <dbReference type="Pfam" id="PF01593"/>
    </source>
</evidence>
<dbReference type="Pfam" id="PF13450">
    <property type="entry name" value="NAD_binding_8"/>
    <property type="match status" value="1"/>
</dbReference>
<proteinExistence type="predicted"/>
<dbReference type="EMBL" id="JAUSWK010000003">
    <property type="protein sequence ID" value="MDQ0567018.1"/>
    <property type="molecule type" value="Genomic_DNA"/>
</dbReference>
<name>A0ABU0NC47_9SPHN</name>
<reference evidence="2 3" key="1">
    <citation type="submission" date="2023-07" db="EMBL/GenBank/DDBJ databases">
        <title>Genomic Encyclopedia of Type Strains, Phase IV (KMG-IV): sequencing the most valuable type-strain genomes for metagenomic binning, comparative biology and taxonomic classification.</title>
        <authorList>
            <person name="Goeker M."/>
        </authorList>
    </citation>
    <scope>NUCLEOTIDE SEQUENCE [LARGE SCALE GENOMIC DNA]</scope>
    <source>
        <strain evidence="2 3">DSM 14432</strain>
    </source>
</reference>
<evidence type="ECO:0000313" key="3">
    <source>
        <dbReference type="Proteomes" id="UP001238601"/>
    </source>
</evidence>
<dbReference type="Proteomes" id="UP001238601">
    <property type="component" value="Unassembled WGS sequence"/>
</dbReference>
<dbReference type="PANTHER" id="PTHR16128:SF5">
    <property type="entry name" value="FAD_NAD(P)-BINDING OXIDOREDUCTASE FAMILY PROTEIN"/>
    <property type="match status" value="1"/>
</dbReference>
<dbReference type="Gene3D" id="3.90.660.10">
    <property type="match status" value="1"/>
</dbReference>
<gene>
    <name evidence="2" type="ORF">QOZ97_002565</name>
</gene>
<sequence>MPDAGGAMRIAIVGAGMAGLSCGQRLSRLGHEVRLFDKGRGPGGRMATRRMEDGGTTLHFDHGAQYFTARNPRFVEQVAHWEASGVAARWAAAGDDAWVGTPAMNAPLKAMAGELGVQFGTRIEQLVRDGEGWQIDGEGALDTPFDTVLVAVPAEQAGPLLQPHAPAMATLADQTASDPCWTLMAGFEAPLALVQDTLRQRGPIGWAARNNAKPGRASEECWVVQASAEWSRAHLEEDAETVAAALLAELAEANGGPLPRQLGATAHRWRFARSGTAGEEALWDAEQRIGVCGDWLIGPRVEAAYMSGLLLAEAVGGR</sequence>
<dbReference type="InterPro" id="IPR036188">
    <property type="entry name" value="FAD/NAD-bd_sf"/>
</dbReference>
<comment type="caution">
    <text evidence="2">The sequence shown here is derived from an EMBL/GenBank/DDBJ whole genome shotgun (WGS) entry which is preliminary data.</text>
</comment>
<dbReference type="InterPro" id="IPR002937">
    <property type="entry name" value="Amino_oxidase"/>
</dbReference>
<evidence type="ECO:0000313" key="2">
    <source>
        <dbReference type="EMBL" id="MDQ0567018.1"/>
    </source>
</evidence>
<accession>A0ABU0NC47</accession>
<dbReference type="PRINTS" id="PR00419">
    <property type="entry name" value="ADXRDTASE"/>
</dbReference>
<feature type="domain" description="Amine oxidase" evidence="1">
    <location>
        <begin position="94"/>
        <end position="315"/>
    </location>
</feature>
<dbReference type="Pfam" id="PF01593">
    <property type="entry name" value="Amino_oxidase"/>
    <property type="match status" value="1"/>
</dbReference>
<dbReference type="RefSeq" id="WP_237452535.1">
    <property type="nucleotide sequence ID" value="NZ_JAUSWK010000003.1"/>
</dbReference>